<dbReference type="InterPro" id="IPR045527">
    <property type="entry name" value="DUF6470"/>
</dbReference>
<accession>A0A6G4A389</accession>
<comment type="caution">
    <text evidence="1">The sequence shown here is derived from an EMBL/GenBank/DDBJ whole genome shotgun (WGS) entry which is preliminary data.</text>
</comment>
<dbReference type="AlphaFoldDB" id="A0A6G4A389"/>
<reference evidence="1" key="1">
    <citation type="submission" date="2020-02" db="EMBL/GenBank/DDBJ databases">
        <authorList>
            <person name="Shen X.-R."/>
            <person name="Zhang Y.-X."/>
        </authorList>
    </citation>
    <scope>NUCLEOTIDE SEQUENCE</scope>
    <source>
        <strain evidence="1">SYP-B3998</strain>
    </source>
</reference>
<dbReference type="Pfam" id="PF20074">
    <property type="entry name" value="DUF6470"/>
    <property type="match status" value="1"/>
</dbReference>
<sequence>MNNLSFPQIQISQQYGKIGIDADLGRQEIQQPRATQELITTPSVMEIDSNPGHLFIDNSKWHDALGHGPFLEVMNRIYSQSRSIALQGIAKIVEDGNRLAAIHTGENVVAALAKESTEDIDFSEYMYMGDASVDNIDIRYEAGELTIQFQPARVEHNVTINRPQIDYHRGKLDIYMLQYPKVEIIPPQIDMKT</sequence>
<proteinExistence type="predicted"/>
<evidence type="ECO:0000313" key="1">
    <source>
        <dbReference type="EMBL" id="NEW08852.1"/>
    </source>
</evidence>
<dbReference type="RefSeq" id="WP_163952138.1">
    <property type="nucleotide sequence ID" value="NZ_JAAIKC010000011.1"/>
</dbReference>
<gene>
    <name evidence="1" type="ORF">GK047_22915</name>
</gene>
<name>A0A6G4A389_9BACL</name>
<protein>
    <submittedName>
        <fullName evidence="1">Uncharacterized protein</fullName>
    </submittedName>
</protein>
<dbReference type="EMBL" id="JAAIKC010000011">
    <property type="protein sequence ID" value="NEW08852.1"/>
    <property type="molecule type" value="Genomic_DNA"/>
</dbReference>
<organism evidence="1">
    <name type="scientific">Paenibacillus sp. SYP-B3998</name>
    <dbReference type="NCBI Taxonomy" id="2678564"/>
    <lineage>
        <taxon>Bacteria</taxon>
        <taxon>Bacillati</taxon>
        <taxon>Bacillota</taxon>
        <taxon>Bacilli</taxon>
        <taxon>Bacillales</taxon>
        <taxon>Paenibacillaceae</taxon>
        <taxon>Paenibacillus</taxon>
    </lineage>
</organism>